<evidence type="ECO:0000313" key="3">
    <source>
        <dbReference type="EMBL" id="OGK14973.1"/>
    </source>
</evidence>
<dbReference type="EMBL" id="MFZG01000043">
    <property type="protein sequence ID" value="OGK14973.1"/>
    <property type="molecule type" value="Genomic_DNA"/>
</dbReference>
<name>A0A1F7G7S9_9BACT</name>
<dbReference type="Gene3D" id="3.40.1620.10">
    <property type="entry name" value="YefM-like domain"/>
    <property type="match status" value="1"/>
</dbReference>
<comment type="caution">
    <text evidence="3">The sequence shown here is derived from an EMBL/GenBank/DDBJ whole genome shotgun (WGS) entry which is preliminary data.</text>
</comment>
<dbReference type="InterPro" id="IPR036165">
    <property type="entry name" value="YefM-like_sf"/>
</dbReference>
<evidence type="ECO:0000256" key="1">
    <source>
        <dbReference type="ARBA" id="ARBA00009981"/>
    </source>
</evidence>
<dbReference type="NCBIfam" id="TIGR01552">
    <property type="entry name" value="phd_fam"/>
    <property type="match status" value="1"/>
</dbReference>
<proteinExistence type="inferred from homology"/>
<reference evidence="3 4" key="1">
    <citation type="journal article" date="2016" name="Nat. Commun.">
        <title>Thousands of microbial genomes shed light on interconnected biogeochemical processes in an aquifer system.</title>
        <authorList>
            <person name="Anantharaman K."/>
            <person name="Brown C.T."/>
            <person name="Hug L.A."/>
            <person name="Sharon I."/>
            <person name="Castelle C.J."/>
            <person name="Probst A.J."/>
            <person name="Thomas B.C."/>
            <person name="Singh A."/>
            <person name="Wilkins M.J."/>
            <person name="Karaoz U."/>
            <person name="Brodie E.L."/>
            <person name="Williams K.H."/>
            <person name="Hubbard S.S."/>
            <person name="Banfield J.F."/>
        </authorList>
    </citation>
    <scope>NUCLEOTIDE SEQUENCE [LARGE SCALE GENOMIC DNA]</scope>
</reference>
<dbReference type="InterPro" id="IPR006442">
    <property type="entry name" value="Antitoxin_Phd/YefM"/>
</dbReference>
<organism evidence="3 4">
    <name type="scientific">Candidatus Roizmanbacteria bacterium RIFCSPHIGHO2_01_FULL_39_12c</name>
    <dbReference type="NCBI Taxonomy" id="1802031"/>
    <lineage>
        <taxon>Bacteria</taxon>
        <taxon>Candidatus Roizmaniibacteriota</taxon>
    </lineage>
</organism>
<protein>
    <recommendedName>
        <fullName evidence="2">Antitoxin</fullName>
    </recommendedName>
</protein>
<comment type="similarity">
    <text evidence="1 2">Belongs to the phD/YefM antitoxin family.</text>
</comment>
<dbReference type="AlphaFoldDB" id="A0A1F7G7S9"/>
<evidence type="ECO:0000256" key="2">
    <source>
        <dbReference type="RuleBase" id="RU362080"/>
    </source>
</evidence>
<gene>
    <name evidence="3" type="ORF">A2774_00980</name>
</gene>
<accession>A0A1F7G7S9</accession>
<evidence type="ECO:0000313" key="4">
    <source>
        <dbReference type="Proteomes" id="UP000177208"/>
    </source>
</evidence>
<dbReference type="Proteomes" id="UP000177208">
    <property type="component" value="Unassembled WGS sequence"/>
</dbReference>
<dbReference type="SUPFAM" id="SSF143120">
    <property type="entry name" value="YefM-like"/>
    <property type="match status" value="1"/>
</dbReference>
<sequence length="86" mass="9913">MYNYTTLDISTARKKISQIIDKVYFSGETYLITKRNIPLAKISKIKANEELTGKKTLDLKLFGILKDKKSSVKIASSLRKKLEKRF</sequence>
<comment type="function">
    <text evidence="2">Antitoxin component of a type II toxin-antitoxin (TA) system.</text>
</comment>
<dbReference type="Pfam" id="PF02604">
    <property type="entry name" value="PhdYeFM_antitox"/>
    <property type="match status" value="1"/>
</dbReference>